<keyword evidence="1" id="KW-1133">Transmembrane helix</keyword>
<dbReference type="Proteomes" id="UP000272928">
    <property type="component" value="Unassembled WGS sequence"/>
</dbReference>
<protein>
    <submittedName>
        <fullName evidence="2">Uncharacterized protein</fullName>
    </submittedName>
</protein>
<dbReference type="AlphaFoldDB" id="A0A3R9JKX7"/>
<organism evidence="2 3">
    <name type="scientific">Streptococcus mitis</name>
    <dbReference type="NCBI Taxonomy" id="28037"/>
    <lineage>
        <taxon>Bacteria</taxon>
        <taxon>Bacillati</taxon>
        <taxon>Bacillota</taxon>
        <taxon>Bacilli</taxon>
        <taxon>Lactobacillales</taxon>
        <taxon>Streptococcaceae</taxon>
        <taxon>Streptococcus</taxon>
        <taxon>Streptococcus mitis group</taxon>
    </lineage>
</organism>
<evidence type="ECO:0000256" key="1">
    <source>
        <dbReference type="SAM" id="Phobius"/>
    </source>
</evidence>
<accession>A0A3R9JKX7</accession>
<evidence type="ECO:0000313" key="2">
    <source>
        <dbReference type="EMBL" id="RSI76753.1"/>
    </source>
</evidence>
<keyword evidence="1" id="KW-0812">Transmembrane</keyword>
<proteinExistence type="predicted"/>
<feature type="transmembrane region" description="Helical" evidence="1">
    <location>
        <begin position="6"/>
        <end position="28"/>
    </location>
</feature>
<sequence length="103" mass="12150">MENIYLGLACFTFVLACGIFFLLVFIYFRINSLELKLKKVSRNFDDFVRENGCLFGTNNKELEGSSENDSMEIERLSRKCDKIVNILFEYHHLFVKLNERIPK</sequence>
<gene>
    <name evidence="2" type="ORF">D8856_08005</name>
</gene>
<keyword evidence="1" id="KW-0472">Membrane</keyword>
<reference evidence="2 3" key="1">
    <citation type="submission" date="2018-11" db="EMBL/GenBank/DDBJ databases">
        <title>Species Designations Belie Phenotypic and Genotypic Heterogeneity in Oral Streptococci.</title>
        <authorList>
            <person name="Velsko I."/>
        </authorList>
    </citation>
    <scope>NUCLEOTIDE SEQUENCE [LARGE SCALE GENOMIC DNA]</scope>
    <source>
        <strain evidence="2 3">BCA16</strain>
    </source>
</reference>
<dbReference type="RefSeq" id="WP_125828184.1">
    <property type="nucleotide sequence ID" value="NZ_RJNQ01000017.1"/>
</dbReference>
<dbReference type="EMBL" id="RJNQ01000017">
    <property type="protein sequence ID" value="RSI76753.1"/>
    <property type="molecule type" value="Genomic_DNA"/>
</dbReference>
<name>A0A3R9JKX7_STRMT</name>
<comment type="caution">
    <text evidence="2">The sequence shown here is derived from an EMBL/GenBank/DDBJ whole genome shotgun (WGS) entry which is preliminary data.</text>
</comment>
<evidence type="ECO:0000313" key="3">
    <source>
        <dbReference type="Proteomes" id="UP000272928"/>
    </source>
</evidence>